<protein>
    <submittedName>
        <fullName evidence="2">Uncharacterized protein</fullName>
    </submittedName>
</protein>
<name>A0A0C3JLU3_PISTI</name>
<dbReference type="HOGENOM" id="CLU_2050605_0_0_1"/>
<dbReference type="EMBL" id="KN832014">
    <property type="protein sequence ID" value="KIN98536.1"/>
    <property type="molecule type" value="Genomic_DNA"/>
</dbReference>
<feature type="compositionally biased region" description="Polar residues" evidence="1">
    <location>
        <begin position="63"/>
        <end position="75"/>
    </location>
</feature>
<sequence length="120" mass="13464">MFPLELGLAILIPRFWSPRKMGYEGKQPQEGIRLRYISPPLCCQGCSTLKALNHSFTSPVHQWQSSQKSLSTSDTQIHEKEQKRAKQLSSADVKTLQKGIDGLIECTQIIHIASASHSFI</sequence>
<accession>A0A0C3JLU3</accession>
<reference evidence="2 3" key="1">
    <citation type="submission" date="2014-04" db="EMBL/GenBank/DDBJ databases">
        <authorList>
            <consortium name="DOE Joint Genome Institute"/>
            <person name="Kuo A."/>
            <person name="Kohler A."/>
            <person name="Costa M.D."/>
            <person name="Nagy L.G."/>
            <person name="Floudas D."/>
            <person name="Copeland A."/>
            <person name="Barry K.W."/>
            <person name="Cichocki N."/>
            <person name="Veneault-Fourrey C."/>
            <person name="LaButti K."/>
            <person name="Lindquist E.A."/>
            <person name="Lipzen A."/>
            <person name="Lundell T."/>
            <person name="Morin E."/>
            <person name="Murat C."/>
            <person name="Sun H."/>
            <person name="Tunlid A."/>
            <person name="Henrissat B."/>
            <person name="Grigoriev I.V."/>
            <person name="Hibbett D.S."/>
            <person name="Martin F."/>
            <person name="Nordberg H.P."/>
            <person name="Cantor M.N."/>
            <person name="Hua S.X."/>
        </authorList>
    </citation>
    <scope>NUCLEOTIDE SEQUENCE [LARGE SCALE GENOMIC DNA]</scope>
    <source>
        <strain evidence="2 3">Marx 270</strain>
    </source>
</reference>
<organism evidence="2 3">
    <name type="scientific">Pisolithus tinctorius Marx 270</name>
    <dbReference type="NCBI Taxonomy" id="870435"/>
    <lineage>
        <taxon>Eukaryota</taxon>
        <taxon>Fungi</taxon>
        <taxon>Dikarya</taxon>
        <taxon>Basidiomycota</taxon>
        <taxon>Agaricomycotina</taxon>
        <taxon>Agaricomycetes</taxon>
        <taxon>Agaricomycetidae</taxon>
        <taxon>Boletales</taxon>
        <taxon>Sclerodermatineae</taxon>
        <taxon>Pisolithaceae</taxon>
        <taxon>Pisolithus</taxon>
    </lineage>
</organism>
<gene>
    <name evidence="2" type="ORF">M404DRAFT_848437</name>
</gene>
<reference evidence="3" key="2">
    <citation type="submission" date="2015-01" db="EMBL/GenBank/DDBJ databases">
        <title>Evolutionary Origins and Diversification of the Mycorrhizal Mutualists.</title>
        <authorList>
            <consortium name="DOE Joint Genome Institute"/>
            <consortium name="Mycorrhizal Genomics Consortium"/>
            <person name="Kohler A."/>
            <person name="Kuo A."/>
            <person name="Nagy L.G."/>
            <person name="Floudas D."/>
            <person name="Copeland A."/>
            <person name="Barry K.W."/>
            <person name="Cichocki N."/>
            <person name="Veneault-Fourrey C."/>
            <person name="LaButti K."/>
            <person name="Lindquist E.A."/>
            <person name="Lipzen A."/>
            <person name="Lundell T."/>
            <person name="Morin E."/>
            <person name="Murat C."/>
            <person name="Riley R."/>
            <person name="Ohm R."/>
            <person name="Sun H."/>
            <person name="Tunlid A."/>
            <person name="Henrissat B."/>
            <person name="Grigoriev I.V."/>
            <person name="Hibbett D.S."/>
            <person name="Martin F."/>
        </authorList>
    </citation>
    <scope>NUCLEOTIDE SEQUENCE [LARGE SCALE GENOMIC DNA]</scope>
    <source>
        <strain evidence="3">Marx 270</strain>
    </source>
</reference>
<feature type="region of interest" description="Disordered" evidence="1">
    <location>
        <begin position="63"/>
        <end position="88"/>
    </location>
</feature>
<dbReference type="AlphaFoldDB" id="A0A0C3JLU3"/>
<evidence type="ECO:0000256" key="1">
    <source>
        <dbReference type="SAM" id="MobiDB-lite"/>
    </source>
</evidence>
<dbReference type="Proteomes" id="UP000054217">
    <property type="component" value="Unassembled WGS sequence"/>
</dbReference>
<evidence type="ECO:0000313" key="3">
    <source>
        <dbReference type="Proteomes" id="UP000054217"/>
    </source>
</evidence>
<evidence type="ECO:0000313" key="2">
    <source>
        <dbReference type="EMBL" id="KIN98536.1"/>
    </source>
</evidence>
<dbReference type="InParanoid" id="A0A0C3JLU3"/>
<keyword evidence="3" id="KW-1185">Reference proteome</keyword>
<proteinExistence type="predicted"/>